<evidence type="ECO:0000259" key="4">
    <source>
        <dbReference type="PROSITE" id="PS50043"/>
    </source>
</evidence>
<dbReference type="SUPFAM" id="SSF46894">
    <property type="entry name" value="C-terminal effector domain of the bipartite response regulators"/>
    <property type="match status" value="1"/>
</dbReference>
<evidence type="ECO:0000256" key="1">
    <source>
        <dbReference type="ARBA" id="ARBA00023015"/>
    </source>
</evidence>
<evidence type="ECO:0000256" key="2">
    <source>
        <dbReference type="ARBA" id="ARBA00023125"/>
    </source>
</evidence>
<dbReference type="PROSITE" id="PS00622">
    <property type="entry name" value="HTH_LUXR_1"/>
    <property type="match status" value="1"/>
</dbReference>
<dbReference type="EMBL" id="JAPNNL010000081">
    <property type="protein sequence ID" value="MDA0635758.1"/>
    <property type="molecule type" value="Genomic_DNA"/>
</dbReference>
<dbReference type="Pfam" id="PF00196">
    <property type="entry name" value="GerE"/>
    <property type="match status" value="1"/>
</dbReference>
<proteinExistence type="predicted"/>
<dbReference type="SMART" id="SM00421">
    <property type="entry name" value="HTH_LUXR"/>
    <property type="match status" value="1"/>
</dbReference>
<reference evidence="5" key="1">
    <citation type="submission" date="2022-11" db="EMBL/GenBank/DDBJ databases">
        <title>Nonomuraea corallina sp. nov., a new species of the genus Nonomuraea isolated from sea side sediment in Thai sea.</title>
        <authorList>
            <person name="Ngamcharungchit C."/>
            <person name="Matsumoto A."/>
            <person name="Suriyachadkun C."/>
            <person name="Panbangred W."/>
            <person name="Inahashi Y."/>
            <person name="Intra B."/>
        </authorList>
    </citation>
    <scope>NUCLEOTIDE SEQUENCE</scope>
    <source>
        <strain evidence="5">MCN248</strain>
    </source>
</reference>
<dbReference type="InterPro" id="IPR016032">
    <property type="entry name" value="Sig_transdc_resp-reg_C-effctor"/>
</dbReference>
<dbReference type="InterPro" id="IPR036388">
    <property type="entry name" value="WH-like_DNA-bd_sf"/>
</dbReference>
<feature type="non-terminal residue" evidence="5">
    <location>
        <position position="1"/>
    </location>
</feature>
<keyword evidence="1" id="KW-0805">Transcription regulation</keyword>
<keyword evidence="2" id="KW-0238">DNA-binding</keyword>
<accession>A0ABT4SEW8</accession>
<dbReference type="Proteomes" id="UP001144036">
    <property type="component" value="Unassembled WGS sequence"/>
</dbReference>
<protein>
    <submittedName>
        <fullName evidence="5">Helix-turn-helix transcriptional regulator</fullName>
    </submittedName>
</protein>
<dbReference type="PRINTS" id="PR00038">
    <property type="entry name" value="HTHLUXR"/>
</dbReference>
<dbReference type="PANTHER" id="PTHR44688">
    <property type="entry name" value="DNA-BINDING TRANSCRIPTIONAL ACTIVATOR DEVR_DOSR"/>
    <property type="match status" value="1"/>
</dbReference>
<gene>
    <name evidence="5" type="ORF">OUY22_20250</name>
</gene>
<name>A0ABT4SEW8_9ACTN</name>
<dbReference type="PANTHER" id="PTHR44688:SF16">
    <property type="entry name" value="DNA-BINDING TRANSCRIPTIONAL ACTIVATOR DEVR_DOSR"/>
    <property type="match status" value="1"/>
</dbReference>
<keyword evidence="3" id="KW-0804">Transcription</keyword>
<comment type="caution">
    <text evidence="5">The sequence shown here is derived from an EMBL/GenBank/DDBJ whole genome shotgun (WGS) entry which is preliminary data.</text>
</comment>
<evidence type="ECO:0000256" key="3">
    <source>
        <dbReference type="ARBA" id="ARBA00023163"/>
    </source>
</evidence>
<dbReference type="InterPro" id="IPR000792">
    <property type="entry name" value="Tscrpt_reg_LuxR_C"/>
</dbReference>
<dbReference type="PROSITE" id="PS50043">
    <property type="entry name" value="HTH_LUXR_2"/>
    <property type="match status" value="1"/>
</dbReference>
<dbReference type="Gene3D" id="1.10.10.10">
    <property type="entry name" value="Winged helix-like DNA-binding domain superfamily/Winged helix DNA-binding domain"/>
    <property type="match status" value="1"/>
</dbReference>
<sequence>VASLAAVGYMNKEIADELRITVSTVEQHLTRAYRKLQVPGRAGLAGRLPSATYRRHTAACARPAPRA</sequence>
<keyword evidence="6" id="KW-1185">Reference proteome</keyword>
<evidence type="ECO:0000313" key="6">
    <source>
        <dbReference type="Proteomes" id="UP001144036"/>
    </source>
</evidence>
<dbReference type="RefSeq" id="WP_270156610.1">
    <property type="nucleotide sequence ID" value="NZ_JAPNNL010000081.1"/>
</dbReference>
<feature type="domain" description="HTH luxR-type" evidence="4">
    <location>
        <begin position="1"/>
        <end position="52"/>
    </location>
</feature>
<organism evidence="5 6">
    <name type="scientific">Nonomuraea corallina</name>
    <dbReference type="NCBI Taxonomy" id="2989783"/>
    <lineage>
        <taxon>Bacteria</taxon>
        <taxon>Bacillati</taxon>
        <taxon>Actinomycetota</taxon>
        <taxon>Actinomycetes</taxon>
        <taxon>Streptosporangiales</taxon>
        <taxon>Streptosporangiaceae</taxon>
        <taxon>Nonomuraea</taxon>
    </lineage>
</organism>
<evidence type="ECO:0000313" key="5">
    <source>
        <dbReference type="EMBL" id="MDA0635758.1"/>
    </source>
</evidence>
<dbReference type="CDD" id="cd06170">
    <property type="entry name" value="LuxR_C_like"/>
    <property type="match status" value="1"/>
</dbReference>